<evidence type="ECO:0000256" key="1">
    <source>
        <dbReference type="ARBA" id="ARBA00022946"/>
    </source>
</evidence>
<dbReference type="Gene3D" id="3.30.1360.120">
    <property type="entry name" value="Probable tRNA modification gtpase trme, domain 1"/>
    <property type="match status" value="1"/>
</dbReference>
<accession>A0A8J8C9L5</accession>
<comment type="caution">
    <text evidence="4">The sequence shown here is derived from an EMBL/GenBank/DDBJ whole genome shotgun (WGS) entry which is preliminary data.</text>
</comment>
<keyword evidence="1" id="KW-0809">Transit peptide</keyword>
<dbReference type="InterPro" id="IPR017703">
    <property type="entry name" value="YgfZ/GCV_T_CS"/>
</dbReference>
<feature type="domain" description="GCVT N-terminal" evidence="2">
    <location>
        <begin position="7"/>
        <end position="255"/>
    </location>
</feature>
<proteinExistence type="predicted"/>
<organism evidence="4 5">
    <name type="scientific">Haloarcula salinisoli</name>
    <dbReference type="NCBI Taxonomy" id="2487746"/>
    <lineage>
        <taxon>Archaea</taxon>
        <taxon>Methanobacteriati</taxon>
        <taxon>Methanobacteriota</taxon>
        <taxon>Stenosarchaea group</taxon>
        <taxon>Halobacteria</taxon>
        <taxon>Halobacteriales</taxon>
        <taxon>Haloarculaceae</taxon>
        <taxon>Haloarcula</taxon>
    </lineage>
</organism>
<dbReference type="NCBIfam" id="TIGR03317">
    <property type="entry name" value="ygfZ_signature"/>
    <property type="match status" value="1"/>
</dbReference>
<evidence type="ECO:0000259" key="3">
    <source>
        <dbReference type="Pfam" id="PF08669"/>
    </source>
</evidence>
<dbReference type="PIRSF" id="PIRSF006487">
    <property type="entry name" value="GcvT"/>
    <property type="match status" value="1"/>
</dbReference>
<dbReference type="RefSeq" id="WP_220586317.1">
    <property type="nucleotide sequence ID" value="NZ_RKLQ01000001.1"/>
</dbReference>
<dbReference type="EMBL" id="RKLQ01000001">
    <property type="protein sequence ID" value="MBX0302068.1"/>
    <property type="molecule type" value="Genomic_DNA"/>
</dbReference>
<dbReference type="InterPro" id="IPR027266">
    <property type="entry name" value="TrmE/GcvT-like"/>
</dbReference>
<dbReference type="Proteomes" id="UP000783863">
    <property type="component" value="Unassembled WGS sequence"/>
</dbReference>
<dbReference type="SUPFAM" id="SSF101790">
    <property type="entry name" value="Aminomethyltransferase beta-barrel domain"/>
    <property type="match status" value="1"/>
</dbReference>
<name>A0A8J8C9L5_9EURY</name>
<dbReference type="InterPro" id="IPR013977">
    <property type="entry name" value="GcvT_C"/>
</dbReference>
<gene>
    <name evidence="4" type="ORF">EGD98_00130</name>
</gene>
<dbReference type="AlphaFoldDB" id="A0A8J8C9L5"/>
<dbReference type="Pfam" id="PF08669">
    <property type="entry name" value="GCV_T_C"/>
    <property type="match status" value="1"/>
</dbReference>
<dbReference type="PANTHER" id="PTHR43757">
    <property type="entry name" value="AMINOMETHYLTRANSFERASE"/>
    <property type="match status" value="1"/>
</dbReference>
<reference evidence="4" key="1">
    <citation type="submission" date="2021-06" db="EMBL/GenBank/DDBJ databases">
        <title>Halomicroarcula sp. F24A a new haloarchaeum isolated from saline soil.</title>
        <authorList>
            <person name="Duran-Viseras A."/>
            <person name="Sanchez-Porro C."/>
            <person name="Ventosa A."/>
        </authorList>
    </citation>
    <scope>NUCLEOTIDE SEQUENCE</scope>
    <source>
        <strain evidence="4">F24A</strain>
    </source>
</reference>
<keyword evidence="5" id="KW-1185">Reference proteome</keyword>
<dbReference type="PANTHER" id="PTHR43757:SF2">
    <property type="entry name" value="AMINOMETHYLTRANSFERASE, MITOCHONDRIAL"/>
    <property type="match status" value="1"/>
</dbReference>
<evidence type="ECO:0000313" key="4">
    <source>
        <dbReference type="EMBL" id="MBX0302068.1"/>
    </source>
</evidence>
<dbReference type="Pfam" id="PF01571">
    <property type="entry name" value="GCV_T"/>
    <property type="match status" value="1"/>
</dbReference>
<dbReference type="InterPro" id="IPR028896">
    <property type="entry name" value="GcvT/YgfZ/DmdA"/>
</dbReference>
<evidence type="ECO:0000313" key="5">
    <source>
        <dbReference type="Proteomes" id="UP000783863"/>
    </source>
</evidence>
<dbReference type="InterPro" id="IPR006222">
    <property type="entry name" value="GCVT_N"/>
</dbReference>
<dbReference type="InterPro" id="IPR029043">
    <property type="entry name" value="GcvT/YgfZ_C"/>
</dbReference>
<sequence>MTVIEGVHADHGATFREVGGRRVVAHYGRPERTHRAVRNVVGVCEFGYGVLVVTGEDRVDYVDNAVSNRVPDTDGEGTYALLLDPQGRVETDMYVYNAGERLLVFTPPQEAAALAEDWQEKTFIQDVDIRLATDEFAVFGVHGPKATEKIASVLHQASSPEPALSFNRGELGDAGVSVIRTDNLAGEESYDVVCGADDAERVFDTLVNRGLNAVPFGYRTWETLTLEAGSPLFETEIDGALPNDLGLRTALDFEKGCYVGQEVVSRVENQGYPGSRLVGLTVDAVPDPGAAVSVGDEHVGEVTRAVESPTVSGPIAMAKLDWDYPDGDLTVSVDGEDVPAERRELPFVDGSAVSARLPTYE</sequence>
<evidence type="ECO:0000259" key="2">
    <source>
        <dbReference type="Pfam" id="PF01571"/>
    </source>
</evidence>
<dbReference type="SUPFAM" id="SSF103025">
    <property type="entry name" value="Folate-binding domain"/>
    <property type="match status" value="1"/>
</dbReference>
<feature type="domain" description="Aminomethyltransferase C-terminal" evidence="3">
    <location>
        <begin position="276"/>
        <end position="349"/>
    </location>
</feature>
<protein>
    <submittedName>
        <fullName evidence="4">Aminomethyltransferase family protein</fullName>
    </submittedName>
</protein>